<evidence type="ECO:0000313" key="2">
    <source>
        <dbReference type="Proteomes" id="UP000680365"/>
    </source>
</evidence>
<feature type="non-terminal residue" evidence="1">
    <location>
        <position position="1"/>
    </location>
</feature>
<protein>
    <submittedName>
        <fullName evidence="1">Uncharacterized protein</fullName>
    </submittedName>
</protein>
<keyword evidence="2" id="KW-1185">Reference proteome</keyword>
<gene>
    <name evidence="1" type="ORF">VAMP_63n1</name>
</gene>
<accession>A0ABS5QNI5</accession>
<proteinExistence type="predicted"/>
<name>A0ABS5QNI5_9BACT</name>
<evidence type="ECO:0000313" key="1">
    <source>
        <dbReference type="EMBL" id="MBS8121999.1"/>
    </source>
</evidence>
<dbReference type="EMBL" id="JAEDAM010000030">
    <property type="protein sequence ID" value="MBS8121999.1"/>
    <property type="molecule type" value="Genomic_DNA"/>
</dbReference>
<dbReference type="Proteomes" id="UP000680365">
    <property type="component" value="Unassembled WGS sequence"/>
</dbReference>
<dbReference type="RefSeq" id="WP_213349050.1">
    <property type="nucleotide sequence ID" value="NZ_JAEDAM010000030.1"/>
</dbReference>
<sequence length="72" mass="8101">EIHICEENDILNGCYSEIKIDSISDNLISIIIKNGKIIDFNTVCKKGKGKSIEVEKNLFLINKGNSGFILRF</sequence>
<reference evidence="1 2" key="1">
    <citation type="journal article" date="2021" name="Nat. Commun.">
        <title>Reductive evolution and unique predatory mode in the CPR bacterium Vampirococcus lugosii.</title>
        <authorList>
            <person name="Moreira D."/>
            <person name="Zivanovic Y."/>
            <person name="Lopez-Archilla A.I."/>
            <person name="Iniesto M."/>
            <person name="Lopez-Garcia P."/>
        </authorList>
    </citation>
    <scope>NUCLEOTIDE SEQUENCE [LARGE SCALE GENOMIC DNA]</scope>
    <source>
        <strain evidence="1">Chiprana</strain>
    </source>
</reference>
<comment type="caution">
    <text evidence="1">The sequence shown here is derived from an EMBL/GenBank/DDBJ whole genome shotgun (WGS) entry which is preliminary data.</text>
</comment>
<organism evidence="1 2">
    <name type="scientific">Candidatus Vampirococcus lugosii</name>
    <dbReference type="NCBI Taxonomy" id="2789015"/>
    <lineage>
        <taxon>Bacteria</taxon>
        <taxon>Candidatus Absconditibacteriota</taxon>
        <taxon>Vampirococcus</taxon>
    </lineage>
</organism>